<evidence type="ECO:0000256" key="4">
    <source>
        <dbReference type="SAM" id="MobiDB-lite"/>
    </source>
</evidence>
<reference evidence="5 6" key="1">
    <citation type="submission" date="2017-12" db="EMBL/GenBank/DDBJ databases">
        <title>Sequencing, de novo assembly and annotation of complete genome of a new Thraustochytrid species, strain FCC1311.</title>
        <authorList>
            <person name="Sedici K."/>
            <person name="Godart F."/>
            <person name="Aiese Cigliano R."/>
            <person name="Sanseverino W."/>
            <person name="Barakat M."/>
            <person name="Ortet P."/>
            <person name="Marechal E."/>
            <person name="Cagnac O."/>
            <person name="Amato A."/>
        </authorList>
    </citation>
    <scope>NUCLEOTIDE SEQUENCE [LARGE SCALE GENOMIC DNA]</scope>
</reference>
<dbReference type="Gene3D" id="3.80.10.10">
    <property type="entry name" value="Ribonuclease Inhibitor"/>
    <property type="match status" value="2"/>
</dbReference>
<feature type="compositionally biased region" description="Basic and acidic residues" evidence="4">
    <location>
        <begin position="508"/>
        <end position="517"/>
    </location>
</feature>
<dbReference type="SMART" id="SM00369">
    <property type="entry name" value="LRR_TYP"/>
    <property type="match status" value="5"/>
</dbReference>
<dbReference type="SUPFAM" id="SSF52058">
    <property type="entry name" value="L domain-like"/>
    <property type="match status" value="1"/>
</dbReference>
<dbReference type="PROSITE" id="PS51450">
    <property type="entry name" value="LRR"/>
    <property type="match status" value="2"/>
</dbReference>
<dbReference type="InParanoid" id="A0A2R5GS54"/>
<dbReference type="PANTHER" id="PTHR48051:SF54">
    <property type="entry name" value="LEUCINE-RICH REPEAT-CONTAINING PROTEIN"/>
    <property type="match status" value="1"/>
</dbReference>
<keyword evidence="3" id="KW-0175">Coiled coil</keyword>
<evidence type="ECO:0000313" key="5">
    <source>
        <dbReference type="EMBL" id="GBG33680.1"/>
    </source>
</evidence>
<name>A0A2R5GS54_9STRA</name>
<dbReference type="GO" id="GO:0005737">
    <property type="term" value="C:cytoplasm"/>
    <property type="evidence" value="ECO:0007669"/>
    <property type="project" value="TreeGrafter"/>
</dbReference>
<evidence type="ECO:0000256" key="2">
    <source>
        <dbReference type="ARBA" id="ARBA00022737"/>
    </source>
</evidence>
<dbReference type="AlphaFoldDB" id="A0A2R5GS54"/>
<dbReference type="InterPro" id="IPR032675">
    <property type="entry name" value="LRR_dom_sf"/>
</dbReference>
<feature type="coiled-coil region" evidence="3">
    <location>
        <begin position="856"/>
        <end position="883"/>
    </location>
</feature>
<proteinExistence type="predicted"/>
<keyword evidence="6" id="KW-1185">Reference proteome</keyword>
<keyword evidence="1" id="KW-0433">Leucine-rich repeat</keyword>
<organism evidence="5 6">
    <name type="scientific">Hondaea fermentalgiana</name>
    <dbReference type="NCBI Taxonomy" id="2315210"/>
    <lineage>
        <taxon>Eukaryota</taxon>
        <taxon>Sar</taxon>
        <taxon>Stramenopiles</taxon>
        <taxon>Bigyra</taxon>
        <taxon>Labyrinthulomycetes</taxon>
        <taxon>Thraustochytrida</taxon>
        <taxon>Thraustochytriidae</taxon>
        <taxon>Hondaea</taxon>
    </lineage>
</organism>
<dbReference type="EMBL" id="BEYU01000165">
    <property type="protein sequence ID" value="GBG33680.1"/>
    <property type="molecule type" value="Genomic_DNA"/>
</dbReference>
<dbReference type="InterPro" id="IPR001611">
    <property type="entry name" value="Leu-rich_rpt"/>
</dbReference>
<dbReference type="InterPro" id="IPR050216">
    <property type="entry name" value="LRR_domain-containing"/>
</dbReference>
<evidence type="ECO:0000256" key="1">
    <source>
        <dbReference type="ARBA" id="ARBA00022614"/>
    </source>
</evidence>
<protein>
    <submittedName>
        <fullName evidence="5">Leucine-rich repeat-containing protein 40</fullName>
    </submittedName>
</protein>
<evidence type="ECO:0000256" key="3">
    <source>
        <dbReference type="SAM" id="Coils"/>
    </source>
</evidence>
<dbReference type="PANTHER" id="PTHR48051">
    <property type="match status" value="1"/>
</dbReference>
<comment type="caution">
    <text evidence="5">The sequence shown here is derived from an EMBL/GenBank/DDBJ whole genome shotgun (WGS) entry which is preliminary data.</text>
</comment>
<keyword evidence="2" id="KW-0677">Repeat</keyword>
<dbReference type="SMART" id="SM00364">
    <property type="entry name" value="LRR_BAC"/>
    <property type="match status" value="4"/>
</dbReference>
<accession>A0A2R5GS54</accession>
<evidence type="ECO:0000313" key="6">
    <source>
        <dbReference type="Proteomes" id="UP000241890"/>
    </source>
</evidence>
<dbReference type="InterPro" id="IPR003591">
    <property type="entry name" value="Leu-rich_rpt_typical-subtyp"/>
</dbReference>
<dbReference type="OrthoDB" id="5985090at2759"/>
<feature type="region of interest" description="Disordered" evidence="4">
    <location>
        <begin position="486"/>
        <end position="534"/>
    </location>
</feature>
<dbReference type="Proteomes" id="UP000241890">
    <property type="component" value="Unassembled WGS sequence"/>
</dbReference>
<dbReference type="Pfam" id="PF13855">
    <property type="entry name" value="LRR_8"/>
    <property type="match status" value="1"/>
</dbReference>
<sequence>MRVRKRFDRRSGSVYLEDLQTGTKLRYVERLIAHDLDMDEREELEFEDFRKHQHEEMRLKLAFAERETKRNIERDASQAAKEQAAIDELAGRWAGPLKAADITGELIANWLRFTEISPLVWEMGPQLTLIRLIGNPLVRVPGSLFLSLSQLEIISFSNCGLVELPEEITTLSQLRDLNLMRNELESLPSRIGDLTKLEGLHVSCNKLKALPESIGALQAMPRLGIEKNQISDLPATIVDMNCKIMSWTQAGLVRLPENLAAFGSKLVSLTADHNRIRRIPKGIGKLSQLKHLSLCNNLIKFIPDEICKCQNLERLWLDWNQISELPSEFPNLEKLQSIHLEGNPMRVPQMDVVVQGVPALRTWFESNINLYRDKERKLIVEHLQSILAILAEEGLHDPSLFIAGMKTDDIGDPAHDLYFAFVPGYLREVAIPRFNAFIQELFKNQAEVERRRKLYTRRQELAERQEQLEIELSESLEFESLQSTALPGNNTQADQDHENEPESTGGRNEAHGEDHDSMFGSPVDRTDILSPFDGKVDGEAEHEVVKQVSSTVRQKDVILKELAATQAALHGQFGAVQTERTPEEERVRLTKIALGKVRHILEPFDFTDTDIEEALQTFEDRFGKVFVRDQTANFRRCSCMRNGEPRLCVPPNLHFNCERRASMLKIGLVTYFTRAQRDSINEETRVLDERLIEVDQEAKTYATSEKGKAFFRLLAHAEAGNLLEQERRERFVLRKQVRLERRRRRKHASINKKKEALLKARDERTERLNKVRFKYTAQLERLRGWEAQECSDRIREIDDDLANHPQDMALEILQIEEDTVDERFKVRSDAEVIMARYRPRGRLRAYLHERLTMMHARRAQDLRKKLEEAYALAERRRVSLETRREYRVMRRIMFNWMHLGVRMTFESWREHTRRTVYWRKYLAMERDNQRQLDEAAKDAEKIFQAAEYAKWTERIDPFSDLPYWEHCETFEVRHDPPVLEECDYVPRVPMRRGSLSMA</sequence>
<gene>
    <name evidence="5" type="ORF">FCC1311_099032</name>
</gene>